<keyword evidence="4" id="KW-1185">Reference proteome</keyword>
<evidence type="ECO:0000313" key="3">
    <source>
        <dbReference type="EMBL" id="MPD01122.1"/>
    </source>
</evidence>
<keyword evidence="2" id="KW-0812">Transmembrane</keyword>
<evidence type="ECO:0000256" key="1">
    <source>
        <dbReference type="SAM" id="MobiDB-lite"/>
    </source>
</evidence>
<evidence type="ECO:0000256" key="2">
    <source>
        <dbReference type="SAM" id="Phobius"/>
    </source>
</evidence>
<protein>
    <submittedName>
        <fullName evidence="3">Uncharacterized protein</fullName>
    </submittedName>
</protein>
<dbReference type="EMBL" id="VSRR010125830">
    <property type="protein sequence ID" value="MPD01122.1"/>
    <property type="molecule type" value="Genomic_DNA"/>
</dbReference>
<evidence type="ECO:0000313" key="4">
    <source>
        <dbReference type="Proteomes" id="UP000324222"/>
    </source>
</evidence>
<reference evidence="3 4" key="1">
    <citation type="submission" date="2019-05" db="EMBL/GenBank/DDBJ databases">
        <title>Another draft genome of Portunus trituberculatus and its Hox gene families provides insights of decapod evolution.</title>
        <authorList>
            <person name="Jeong J.-H."/>
            <person name="Song I."/>
            <person name="Kim S."/>
            <person name="Choi T."/>
            <person name="Kim D."/>
            <person name="Ryu S."/>
            <person name="Kim W."/>
        </authorList>
    </citation>
    <scope>NUCLEOTIDE SEQUENCE [LARGE SCALE GENOMIC DNA]</scope>
    <source>
        <tissue evidence="3">Muscle</tissue>
    </source>
</reference>
<keyword evidence="2" id="KW-1133">Transmembrane helix</keyword>
<dbReference type="Proteomes" id="UP000324222">
    <property type="component" value="Unassembled WGS sequence"/>
</dbReference>
<comment type="caution">
    <text evidence="3">The sequence shown here is derived from an EMBL/GenBank/DDBJ whole genome shotgun (WGS) entry which is preliminary data.</text>
</comment>
<organism evidence="3 4">
    <name type="scientific">Portunus trituberculatus</name>
    <name type="common">Swimming crab</name>
    <name type="synonym">Neptunus trituberculatus</name>
    <dbReference type="NCBI Taxonomy" id="210409"/>
    <lineage>
        <taxon>Eukaryota</taxon>
        <taxon>Metazoa</taxon>
        <taxon>Ecdysozoa</taxon>
        <taxon>Arthropoda</taxon>
        <taxon>Crustacea</taxon>
        <taxon>Multicrustacea</taxon>
        <taxon>Malacostraca</taxon>
        <taxon>Eumalacostraca</taxon>
        <taxon>Eucarida</taxon>
        <taxon>Decapoda</taxon>
        <taxon>Pleocyemata</taxon>
        <taxon>Brachyura</taxon>
        <taxon>Eubrachyura</taxon>
        <taxon>Portunoidea</taxon>
        <taxon>Portunidae</taxon>
        <taxon>Portuninae</taxon>
        <taxon>Portunus</taxon>
    </lineage>
</organism>
<keyword evidence="2" id="KW-0472">Membrane</keyword>
<dbReference type="AlphaFoldDB" id="A0A5B7JT26"/>
<name>A0A5B7JT26_PORTR</name>
<proteinExistence type="predicted"/>
<accession>A0A5B7JT26</accession>
<feature type="compositionally biased region" description="Acidic residues" evidence="1">
    <location>
        <begin position="46"/>
        <end position="68"/>
    </location>
</feature>
<gene>
    <name evidence="3" type="ORF">E2C01_096635</name>
</gene>
<feature type="transmembrane region" description="Helical" evidence="2">
    <location>
        <begin position="6"/>
        <end position="24"/>
    </location>
</feature>
<sequence>MNVSDLLLAILFFISLGLSTIQISRWKTEWEKEKALLLQEQKMREEEVEEEETDTEEDYLEDFLPAED</sequence>
<feature type="region of interest" description="Disordered" evidence="1">
    <location>
        <begin position="44"/>
        <end position="68"/>
    </location>
</feature>